<dbReference type="Gene3D" id="1.10.1900.10">
    <property type="entry name" value="c-terminal domain of poly(a) binding protein"/>
    <property type="match status" value="1"/>
</dbReference>
<dbReference type="Pfam" id="PF00658">
    <property type="entry name" value="MLLE"/>
    <property type="match status" value="1"/>
</dbReference>
<dbReference type="PANTHER" id="PTHR24012">
    <property type="entry name" value="RNA BINDING PROTEIN"/>
    <property type="match status" value="1"/>
</dbReference>
<keyword evidence="4" id="KW-0677">Repeat</keyword>
<name>A0A218URH9_9PASE</name>
<evidence type="ECO:0000259" key="8">
    <source>
        <dbReference type="PROSITE" id="PS51309"/>
    </source>
</evidence>
<dbReference type="CDD" id="cd12381">
    <property type="entry name" value="RRM4_I_PABPs"/>
    <property type="match status" value="1"/>
</dbReference>
<comment type="caution">
    <text evidence="9">The sequence shown here is derived from an EMBL/GenBank/DDBJ whole genome shotgun (WGS) entry which is preliminary data.</text>
</comment>
<dbReference type="FunFam" id="3.30.70.330:FF:000003">
    <property type="entry name" value="Polyadenylate-binding protein"/>
    <property type="match status" value="1"/>
</dbReference>
<sequence length="670" mass="74286">MNASGPGYPLASLYVGDLHQDVTEAMLYEKFSPAGPIMSIRVCRDVATRRSLGYAYINFQQPVDAERALDTMNFEVIKGRPIRIMWSQRDPGLRKSGVGNVFIKNLDDSIDNKALYDTFSAFGNILSCKVVCDENGSRGYGFVHFETHEAATRAIETMNGMLLNDRKVFVGHFKSRKEREAEVGARAIEFTNVYIKNFGDDMDDDRLREIFSRFGKTLSVKVMMDNNGRSKGFGFVNFEKHEEAQKARGSSLPISLLRVPPAESPFLPRQAVADMNGKEINGRLLYVGRAQKRLERQSELKRKFEQMKQERVNRYQGVNLYVKNLDDGIDDERLRKEFSPYGTITSAKVMTEGGRSKGFGFVCFSSPEEATKAVTEMNGRIVSTKPLYVALAQRKEERKAILTNQYMQRLATMRALPGPLLGSFQTPSGYFLPPMPQLSSPVTLDVFFFPSHKPELPSTAPALLSQSALPLAGVRSPPGLPVTVYPEATPILRAAVPPRRLLSNISTTRQASTQVPRVPPQAQRVVNIGTQTVSTRLPSSSALPRSAQQYKYSSSARNMQPMGHMPSVVAPQVGEPAVHVQGQEPLTASLLAAAPPQEQKQMIGERLYPLIHVLHPSLAGKITGMLLEIDNSELLLLLESPDSLRSKVGQTQCPNKSLSKGLLTCCCKER</sequence>
<dbReference type="Gene3D" id="3.30.70.330">
    <property type="match status" value="4"/>
</dbReference>
<evidence type="ECO:0000313" key="10">
    <source>
        <dbReference type="Proteomes" id="UP000197619"/>
    </source>
</evidence>
<dbReference type="SUPFAM" id="SSF54928">
    <property type="entry name" value="RNA-binding domain, RBD"/>
    <property type="match status" value="3"/>
</dbReference>
<dbReference type="SMART" id="SM00360">
    <property type="entry name" value="RRM"/>
    <property type="match status" value="4"/>
</dbReference>
<dbReference type="FunFam" id="3.30.70.330:FF:000021">
    <property type="entry name" value="Polyadenylate-binding protein"/>
    <property type="match status" value="1"/>
</dbReference>
<dbReference type="SMART" id="SM00361">
    <property type="entry name" value="RRM_1"/>
    <property type="match status" value="3"/>
</dbReference>
<gene>
    <name evidence="9" type="primary">EPABP</name>
    <name evidence="9" type="ORF">RLOC_00011177</name>
</gene>
<feature type="domain" description="RRM" evidence="7">
    <location>
        <begin position="11"/>
        <end position="89"/>
    </location>
</feature>
<dbReference type="AlphaFoldDB" id="A0A218URH9"/>
<keyword evidence="10" id="KW-1185">Reference proteome</keyword>
<reference evidence="9 10" key="1">
    <citation type="submission" date="2017-05" db="EMBL/GenBank/DDBJ databases">
        <title>Genome of assembly of the Bengalese finch, Lonchura striata domestica.</title>
        <authorList>
            <person name="Colquitt B.M."/>
            <person name="Brainard M.S."/>
        </authorList>
    </citation>
    <scope>NUCLEOTIDE SEQUENCE [LARGE SCALE GENOMIC DNA]</scope>
    <source>
        <strain evidence="9">White83orange57</strain>
    </source>
</reference>
<dbReference type="SMART" id="SM00517">
    <property type="entry name" value="PolyA"/>
    <property type="match status" value="1"/>
</dbReference>
<evidence type="ECO:0000256" key="1">
    <source>
        <dbReference type="ARBA" id="ARBA00004496"/>
    </source>
</evidence>
<dbReference type="GO" id="GO:0005737">
    <property type="term" value="C:cytoplasm"/>
    <property type="evidence" value="ECO:0007669"/>
    <property type="project" value="UniProtKB-SubCell"/>
</dbReference>
<dbReference type="CDD" id="cd12380">
    <property type="entry name" value="RRM3_I_PABPs"/>
    <property type="match status" value="1"/>
</dbReference>
<evidence type="ECO:0000256" key="5">
    <source>
        <dbReference type="ARBA" id="ARBA00022884"/>
    </source>
</evidence>
<keyword evidence="5 6" id="KW-0694">RNA-binding</keyword>
<feature type="domain" description="RRM" evidence="7">
    <location>
        <begin position="99"/>
        <end position="175"/>
    </location>
</feature>
<dbReference type="Pfam" id="PF00076">
    <property type="entry name" value="RRM_1"/>
    <property type="match status" value="4"/>
</dbReference>
<dbReference type="InterPro" id="IPR036053">
    <property type="entry name" value="PABP-dom"/>
</dbReference>
<dbReference type="FunFam" id="1.10.1900.10:FF:000005">
    <property type="entry name" value="Poly(A) binding protein cytoplasmic 1 like"/>
    <property type="match status" value="1"/>
</dbReference>
<dbReference type="InterPro" id="IPR000504">
    <property type="entry name" value="RRM_dom"/>
</dbReference>
<comment type="similarity">
    <text evidence="2">Belongs to the polyadenylate-binding protein type-1 family.</text>
</comment>
<dbReference type="PROSITE" id="PS50102">
    <property type="entry name" value="RRM"/>
    <property type="match status" value="4"/>
</dbReference>
<dbReference type="Proteomes" id="UP000197619">
    <property type="component" value="Unassembled WGS sequence"/>
</dbReference>
<dbReference type="InterPro" id="IPR045305">
    <property type="entry name" value="RRM2_I_PABPs"/>
</dbReference>
<dbReference type="CDD" id="cd12379">
    <property type="entry name" value="RRM2_I_PABPs"/>
    <property type="match status" value="1"/>
</dbReference>
<dbReference type="InterPro" id="IPR002004">
    <property type="entry name" value="PABP_HYD_C"/>
</dbReference>
<evidence type="ECO:0000256" key="3">
    <source>
        <dbReference type="ARBA" id="ARBA00022490"/>
    </source>
</evidence>
<evidence type="ECO:0000256" key="4">
    <source>
        <dbReference type="ARBA" id="ARBA00022737"/>
    </source>
</evidence>
<dbReference type="EMBL" id="MUZQ01000160">
    <property type="protein sequence ID" value="OWK56375.1"/>
    <property type="molecule type" value="Genomic_DNA"/>
</dbReference>
<feature type="domain" description="RRM" evidence="7">
    <location>
        <begin position="191"/>
        <end position="292"/>
    </location>
</feature>
<dbReference type="InterPro" id="IPR012677">
    <property type="entry name" value="Nucleotide-bd_a/b_plait_sf"/>
</dbReference>
<evidence type="ECO:0000313" key="9">
    <source>
        <dbReference type="EMBL" id="OWK56375.1"/>
    </source>
</evidence>
<evidence type="ECO:0000259" key="7">
    <source>
        <dbReference type="PROSITE" id="PS50102"/>
    </source>
</evidence>
<dbReference type="STRING" id="299123.ENSLSDP00000019868"/>
<dbReference type="CDD" id="cd12378">
    <property type="entry name" value="RRM1_I_PABPs"/>
    <property type="match status" value="1"/>
</dbReference>
<evidence type="ECO:0000256" key="6">
    <source>
        <dbReference type="PROSITE-ProRule" id="PRU00176"/>
    </source>
</evidence>
<dbReference type="SUPFAM" id="SSF63570">
    <property type="entry name" value="PABC (PABP) domain"/>
    <property type="match status" value="1"/>
</dbReference>
<keyword evidence="3" id="KW-0963">Cytoplasm</keyword>
<dbReference type="InterPro" id="IPR035979">
    <property type="entry name" value="RBD_domain_sf"/>
</dbReference>
<proteinExistence type="inferred from homology"/>
<protein>
    <submittedName>
        <fullName evidence="9">Embryonic polyadenylate-binding protein</fullName>
    </submittedName>
</protein>
<organism evidence="9 10">
    <name type="scientific">Lonchura striata</name>
    <name type="common">white-rumped munia</name>
    <dbReference type="NCBI Taxonomy" id="40157"/>
    <lineage>
        <taxon>Eukaryota</taxon>
        <taxon>Metazoa</taxon>
        <taxon>Chordata</taxon>
        <taxon>Craniata</taxon>
        <taxon>Vertebrata</taxon>
        <taxon>Euteleostomi</taxon>
        <taxon>Archelosauria</taxon>
        <taxon>Archosauria</taxon>
        <taxon>Dinosauria</taxon>
        <taxon>Saurischia</taxon>
        <taxon>Theropoda</taxon>
        <taxon>Coelurosauria</taxon>
        <taxon>Aves</taxon>
        <taxon>Neognathae</taxon>
        <taxon>Neoaves</taxon>
        <taxon>Telluraves</taxon>
        <taxon>Australaves</taxon>
        <taxon>Passeriformes</taxon>
        <taxon>Passeroidea</taxon>
        <taxon>Estrildidae</taxon>
        <taxon>Estrildinae</taxon>
        <taxon>Lonchura</taxon>
    </lineage>
</organism>
<dbReference type="InterPro" id="IPR003954">
    <property type="entry name" value="RRM_euk-type"/>
</dbReference>
<dbReference type="GO" id="GO:0003723">
    <property type="term" value="F:RNA binding"/>
    <property type="evidence" value="ECO:0007669"/>
    <property type="project" value="UniProtKB-UniRule"/>
</dbReference>
<evidence type="ECO:0000256" key="2">
    <source>
        <dbReference type="ARBA" id="ARBA00008557"/>
    </source>
</evidence>
<accession>A0A218URH9</accession>
<dbReference type="FunFam" id="3.30.70.330:FF:000042">
    <property type="entry name" value="Polyadenylate-binding protein"/>
    <property type="match status" value="1"/>
</dbReference>
<feature type="domain" description="RRM" evidence="7">
    <location>
        <begin position="318"/>
        <end position="394"/>
    </location>
</feature>
<dbReference type="InterPro" id="IPR034364">
    <property type="entry name" value="PABP_RRM1"/>
</dbReference>
<feature type="domain" description="PABC" evidence="8">
    <location>
        <begin position="583"/>
        <end position="660"/>
    </location>
</feature>
<dbReference type="PROSITE" id="PS51309">
    <property type="entry name" value="PABC"/>
    <property type="match status" value="1"/>
</dbReference>
<comment type="subcellular location">
    <subcellularLocation>
        <location evidence="1">Cytoplasm</location>
    </subcellularLocation>
</comment>